<keyword evidence="3" id="KW-1185">Reference proteome</keyword>
<dbReference type="EMBL" id="UZAL01027771">
    <property type="protein sequence ID" value="VDP35516.1"/>
    <property type="molecule type" value="Genomic_DNA"/>
</dbReference>
<name>A0A183NX87_9TREM</name>
<reference evidence="2 3" key="1">
    <citation type="submission" date="2018-11" db="EMBL/GenBank/DDBJ databases">
        <authorList>
            <consortium name="Pathogen Informatics"/>
        </authorList>
    </citation>
    <scope>NUCLEOTIDE SEQUENCE [LARGE SCALE GENOMIC DNA]</scope>
    <source>
        <strain>Denwood</strain>
        <strain evidence="3">Zambia</strain>
    </source>
</reference>
<dbReference type="Proteomes" id="UP000269396">
    <property type="component" value="Unassembled WGS sequence"/>
</dbReference>
<sequence>MISAIEIIIISTKRLLRLKKVSSSVLSKFNNWSDTVSNRPLWMRTNQLPDEEEIRKRRWKWKSPKCITRQALTWNPEEKLKRGRQKNTARRKTEADMKRMNNNWKALPRTGLNG</sequence>
<feature type="region of interest" description="Disordered" evidence="1">
    <location>
        <begin position="77"/>
        <end position="114"/>
    </location>
</feature>
<gene>
    <name evidence="2" type="ORF">SMTD_LOCUS6723</name>
</gene>
<protein>
    <submittedName>
        <fullName evidence="2">Uncharacterized protein</fullName>
    </submittedName>
</protein>
<dbReference type="AlphaFoldDB" id="A0A183NX87"/>
<evidence type="ECO:0000313" key="3">
    <source>
        <dbReference type="Proteomes" id="UP000269396"/>
    </source>
</evidence>
<evidence type="ECO:0000256" key="1">
    <source>
        <dbReference type="SAM" id="MobiDB-lite"/>
    </source>
</evidence>
<proteinExistence type="predicted"/>
<organism evidence="2 3">
    <name type="scientific">Schistosoma mattheei</name>
    <dbReference type="NCBI Taxonomy" id="31246"/>
    <lineage>
        <taxon>Eukaryota</taxon>
        <taxon>Metazoa</taxon>
        <taxon>Spiralia</taxon>
        <taxon>Lophotrochozoa</taxon>
        <taxon>Platyhelminthes</taxon>
        <taxon>Trematoda</taxon>
        <taxon>Digenea</taxon>
        <taxon>Strigeidida</taxon>
        <taxon>Schistosomatoidea</taxon>
        <taxon>Schistosomatidae</taxon>
        <taxon>Schistosoma</taxon>
    </lineage>
</organism>
<evidence type="ECO:0000313" key="2">
    <source>
        <dbReference type="EMBL" id="VDP35516.1"/>
    </source>
</evidence>
<accession>A0A183NX87</accession>
<feature type="compositionally biased region" description="Basic residues" evidence="1">
    <location>
        <begin position="81"/>
        <end position="90"/>
    </location>
</feature>